<sequence length="150" mass="15917">MKFTLAAVAALLSTAAIAAPLEERQEAAVNMMVTSTPQWTIAKFQRVCNTANTSCKYSFNINTHTAPVTPCSYTVTGNNAADASVNGKTCGVYTVSSNWSGQFGPGNGFTTLAVVNNQLKQIVYPAYKDVQLAGNKVVTPNQSYTPQNLG</sequence>
<proteinExistence type="predicted"/>
<dbReference type="OrthoDB" id="5352317at2759"/>
<gene>
    <name evidence="2" type="ORF">BDY17DRAFT_328052</name>
</gene>
<reference evidence="2" key="1">
    <citation type="journal article" date="2020" name="Stud. Mycol.">
        <title>101 Dothideomycetes genomes: a test case for predicting lifestyles and emergence of pathogens.</title>
        <authorList>
            <person name="Haridas S."/>
            <person name="Albert R."/>
            <person name="Binder M."/>
            <person name="Bloem J."/>
            <person name="Labutti K."/>
            <person name="Salamov A."/>
            <person name="Andreopoulos B."/>
            <person name="Baker S."/>
            <person name="Barry K."/>
            <person name="Bills G."/>
            <person name="Bluhm B."/>
            <person name="Cannon C."/>
            <person name="Castanera R."/>
            <person name="Culley D."/>
            <person name="Daum C."/>
            <person name="Ezra D."/>
            <person name="Gonzalez J."/>
            <person name="Henrissat B."/>
            <person name="Kuo A."/>
            <person name="Liang C."/>
            <person name="Lipzen A."/>
            <person name="Lutzoni F."/>
            <person name="Magnuson J."/>
            <person name="Mondo S."/>
            <person name="Nolan M."/>
            <person name="Ohm R."/>
            <person name="Pangilinan J."/>
            <person name="Park H.-J."/>
            <person name="Ramirez L."/>
            <person name="Alfaro M."/>
            <person name="Sun H."/>
            <person name="Tritt A."/>
            <person name="Yoshinaga Y."/>
            <person name="Zwiers L.-H."/>
            <person name="Turgeon B."/>
            <person name="Goodwin S."/>
            <person name="Spatafora J."/>
            <person name="Crous P."/>
            <person name="Grigoriev I."/>
        </authorList>
    </citation>
    <scope>NUCLEOTIDE SEQUENCE</scope>
    <source>
        <strain evidence="2">CBS 113389</strain>
    </source>
</reference>
<evidence type="ECO:0000313" key="3">
    <source>
        <dbReference type="Proteomes" id="UP000799767"/>
    </source>
</evidence>
<keyword evidence="3" id="KW-1185">Reference proteome</keyword>
<evidence type="ECO:0000256" key="1">
    <source>
        <dbReference type="SAM" id="SignalP"/>
    </source>
</evidence>
<organism evidence="2 3">
    <name type="scientific">Neohortaea acidophila</name>
    <dbReference type="NCBI Taxonomy" id="245834"/>
    <lineage>
        <taxon>Eukaryota</taxon>
        <taxon>Fungi</taxon>
        <taxon>Dikarya</taxon>
        <taxon>Ascomycota</taxon>
        <taxon>Pezizomycotina</taxon>
        <taxon>Dothideomycetes</taxon>
        <taxon>Dothideomycetidae</taxon>
        <taxon>Mycosphaerellales</taxon>
        <taxon>Teratosphaeriaceae</taxon>
        <taxon>Neohortaea</taxon>
    </lineage>
</organism>
<dbReference type="AlphaFoldDB" id="A0A6A6PH20"/>
<dbReference type="Proteomes" id="UP000799767">
    <property type="component" value="Unassembled WGS sequence"/>
</dbReference>
<accession>A0A6A6PH20</accession>
<keyword evidence="1" id="KW-0732">Signal</keyword>
<dbReference type="GeneID" id="54478785"/>
<name>A0A6A6PH20_9PEZI</name>
<dbReference type="EMBL" id="MU001642">
    <property type="protein sequence ID" value="KAF2479280.1"/>
    <property type="molecule type" value="Genomic_DNA"/>
</dbReference>
<evidence type="ECO:0008006" key="4">
    <source>
        <dbReference type="Google" id="ProtNLM"/>
    </source>
</evidence>
<feature type="signal peptide" evidence="1">
    <location>
        <begin position="1"/>
        <end position="18"/>
    </location>
</feature>
<dbReference type="RefSeq" id="XP_033585850.1">
    <property type="nucleotide sequence ID" value="XM_033737783.1"/>
</dbReference>
<evidence type="ECO:0000313" key="2">
    <source>
        <dbReference type="EMBL" id="KAF2479280.1"/>
    </source>
</evidence>
<protein>
    <recommendedName>
        <fullName evidence="4">Small secreted protein</fullName>
    </recommendedName>
</protein>
<feature type="chain" id="PRO_5025427389" description="Small secreted protein" evidence="1">
    <location>
        <begin position="19"/>
        <end position="150"/>
    </location>
</feature>